<dbReference type="EMBL" id="PKMF04000073">
    <property type="protein sequence ID" value="KAK7852685.1"/>
    <property type="molecule type" value="Genomic_DNA"/>
</dbReference>
<dbReference type="Proteomes" id="UP000237347">
    <property type="component" value="Unassembled WGS sequence"/>
</dbReference>
<name>A0AAW0LNB3_QUESU</name>
<accession>A0AAW0LNB3</accession>
<dbReference type="Gene3D" id="3.40.50.2000">
    <property type="entry name" value="Glycogen Phosphorylase B"/>
    <property type="match status" value="3"/>
</dbReference>
<keyword evidence="5" id="KW-1185">Reference proteome</keyword>
<evidence type="ECO:0000313" key="5">
    <source>
        <dbReference type="Proteomes" id="UP000237347"/>
    </source>
</evidence>
<dbReference type="PANTHER" id="PTHR48049:SF60">
    <property type="entry name" value="UDP-GLYCOSYLTRANSFERASE 91B1"/>
    <property type="match status" value="1"/>
</dbReference>
<proteinExistence type="inferred from homology"/>
<sequence length="590" mass="66379">MAEPKKLHIAMFPWLAFGHIIPFLELSKLIAQKGHRISFISTPRNIDRLPSIPPHLTSLITLVKLPLPRVENLPENAEATMDVPHHIVPYLKLAHDGLEEPLSHFLESSAPDWIIHDFAPHWNSMAEPKKLHIAMFPWLAFGHIIPFLELSKLIAQKGHRISFISTPRNIDRLPSIPPHLNPLITLVKLPLPRVENLPENAEATMDVAHHIIPNLKIAHDGLEQPLSHFLESSAPDWIIHDFAPHWLPPIATKLGISRVLFSIFKASSVCLLGPTNQDAHDPPTELQHLLVPPKWVSFPTKIVFRLYEAKKFFESFEENSSRVSDSFRFMTALSGTKALAVKTCMEIENEWVKLLGELHDIPVIPVGLLPTSAQESSGSEGNSTWNSIVEWLDKQEKGSVVYIALGSEVRPSQEDFTELALGLEQSGLPFFWALRKQSDSASGDSVQLLPEGFEERVKGRGVVWTSWAPQLRILAHESVGGFLTHCGWSSVAEALQFGRALIMLPFLVDQGPIARFLGEKLVGVEVPRNEEDGSFTRDSIAETLALVMKEEEGKTYRDKAKEMTTIFGDTDLQYRYVDKFIEFLERHAKM</sequence>
<dbReference type="InterPro" id="IPR050481">
    <property type="entry name" value="UDP-glycosyltransf_plant"/>
</dbReference>
<evidence type="ECO:0000256" key="1">
    <source>
        <dbReference type="ARBA" id="ARBA00009995"/>
    </source>
</evidence>
<dbReference type="Pfam" id="PF00201">
    <property type="entry name" value="UDPGT"/>
    <property type="match status" value="1"/>
</dbReference>
<evidence type="ECO:0000256" key="3">
    <source>
        <dbReference type="ARBA" id="ARBA00022679"/>
    </source>
</evidence>
<organism evidence="4 5">
    <name type="scientific">Quercus suber</name>
    <name type="common">Cork oak</name>
    <dbReference type="NCBI Taxonomy" id="58331"/>
    <lineage>
        <taxon>Eukaryota</taxon>
        <taxon>Viridiplantae</taxon>
        <taxon>Streptophyta</taxon>
        <taxon>Embryophyta</taxon>
        <taxon>Tracheophyta</taxon>
        <taxon>Spermatophyta</taxon>
        <taxon>Magnoliopsida</taxon>
        <taxon>eudicotyledons</taxon>
        <taxon>Gunneridae</taxon>
        <taxon>Pentapetalae</taxon>
        <taxon>rosids</taxon>
        <taxon>fabids</taxon>
        <taxon>Fagales</taxon>
        <taxon>Fagaceae</taxon>
        <taxon>Quercus</taxon>
    </lineage>
</organism>
<dbReference type="FunFam" id="3.40.50.2000:FF:000037">
    <property type="entry name" value="Glycosyltransferase"/>
    <property type="match status" value="1"/>
</dbReference>
<dbReference type="GO" id="GO:0035251">
    <property type="term" value="F:UDP-glucosyltransferase activity"/>
    <property type="evidence" value="ECO:0007669"/>
    <property type="project" value="InterPro"/>
</dbReference>
<dbReference type="FunFam" id="3.40.50.2000:FF:000088">
    <property type="entry name" value="Glycosyltransferase"/>
    <property type="match status" value="1"/>
</dbReference>
<dbReference type="CDD" id="cd03784">
    <property type="entry name" value="GT1_Gtf-like"/>
    <property type="match status" value="1"/>
</dbReference>
<gene>
    <name evidence="4" type="primary">GT4_6</name>
    <name evidence="4" type="ORF">CFP56_038292</name>
</gene>
<evidence type="ECO:0000313" key="4">
    <source>
        <dbReference type="EMBL" id="KAK7852685.1"/>
    </source>
</evidence>
<dbReference type="SUPFAM" id="SSF53756">
    <property type="entry name" value="UDP-Glycosyltransferase/glycogen phosphorylase"/>
    <property type="match status" value="2"/>
</dbReference>
<dbReference type="InterPro" id="IPR002213">
    <property type="entry name" value="UDP_glucos_trans"/>
</dbReference>
<comment type="caution">
    <text evidence="4">The sequence shown here is derived from an EMBL/GenBank/DDBJ whole genome shotgun (WGS) entry which is preliminary data.</text>
</comment>
<dbReference type="AlphaFoldDB" id="A0AAW0LNB3"/>
<comment type="similarity">
    <text evidence="1">Belongs to the UDP-glycosyltransferase family.</text>
</comment>
<dbReference type="PANTHER" id="PTHR48049">
    <property type="entry name" value="GLYCOSYLTRANSFERASE"/>
    <property type="match status" value="1"/>
</dbReference>
<keyword evidence="2" id="KW-0328">Glycosyltransferase</keyword>
<reference evidence="4 5" key="1">
    <citation type="journal article" date="2018" name="Sci. Data">
        <title>The draft genome sequence of cork oak.</title>
        <authorList>
            <person name="Ramos A.M."/>
            <person name="Usie A."/>
            <person name="Barbosa P."/>
            <person name="Barros P.M."/>
            <person name="Capote T."/>
            <person name="Chaves I."/>
            <person name="Simoes F."/>
            <person name="Abreu I."/>
            <person name="Carrasquinho I."/>
            <person name="Faro C."/>
            <person name="Guimaraes J.B."/>
            <person name="Mendonca D."/>
            <person name="Nobrega F."/>
            <person name="Rodrigues L."/>
            <person name="Saibo N.J.M."/>
            <person name="Varela M.C."/>
            <person name="Egas C."/>
            <person name="Matos J."/>
            <person name="Miguel C.M."/>
            <person name="Oliveira M.M."/>
            <person name="Ricardo C.P."/>
            <person name="Goncalves S."/>
        </authorList>
    </citation>
    <scope>NUCLEOTIDE SEQUENCE [LARGE SCALE GENOMIC DNA]</scope>
    <source>
        <strain evidence="5">cv. HL8</strain>
    </source>
</reference>
<keyword evidence="3" id="KW-0808">Transferase</keyword>
<evidence type="ECO:0000256" key="2">
    <source>
        <dbReference type="ARBA" id="ARBA00022676"/>
    </source>
</evidence>
<protein>
    <submittedName>
        <fullName evidence="4">Udp-rhamnose:rhamnosyltransferase 1</fullName>
    </submittedName>
</protein>